<evidence type="ECO:0000313" key="3">
    <source>
        <dbReference type="Proteomes" id="UP000070457"/>
    </source>
</evidence>
<feature type="domain" description="Beta-lactamase class A catalytic" evidence="1">
    <location>
        <begin position="77"/>
        <end position="223"/>
    </location>
</feature>
<dbReference type="PANTHER" id="PTHR35333:SF3">
    <property type="entry name" value="BETA-LACTAMASE-TYPE TRANSPEPTIDASE FOLD CONTAINING PROTEIN"/>
    <property type="match status" value="1"/>
</dbReference>
<evidence type="ECO:0000313" key="2">
    <source>
        <dbReference type="EMBL" id="KXK26385.1"/>
    </source>
</evidence>
<name>A0A136LXL6_9BACT</name>
<protein>
    <recommendedName>
        <fullName evidence="1">Beta-lactamase class A catalytic domain-containing protein</fullName>
    </recommendedName>
</protein>
<dbReference type="GO" id="GO:0030655">
    <property type="term" value="P:beta-lactam antibiotic catabolic process"/>
    <property type="evidence" value="ECO:0007669"/>
    <property type="project" value="InterPro"/>
</dbReference>
<dbReference type="Pfam" id="PF13354">
    <property type="entry name" value="Beta-lactamase2"/>
    <property type="match status" value="1"/>
</dbReference>
<dbReference type="STRING" id="1617426.TR69_WS6001000388"/>
<accession>A0A136LXL6</accession>
<gene>
    <name evidence="2" type="ORF">TR69_WS6001000388</name>
</gene>
<dbReference type="Proteomes" id="UP000070457">
    <property type="component" value="Unassembled WGS sequence"/>
</dbReference>
<reference evidence="2 3" key="1">
    <citation type="submission" date="2015-02" db="EMBL/GenBank/DDBJ databases">
        <title>Improved understanding of the partial-nitritation anammox process through 23 genomes representing the majority of the microbial community.</title>
        <authorList>
            <person name="Speth D.R."/>
            <person name="In T Zandt M."/>
            <person name="Guerrero Cruz S."/>
            <person name="Jetten M.S."/>
            <person name="Dutilh B.E."/>
        </authorList>
    </citation>
    <scope>NUCLEOTIDE SEQUENCE [LARGE SCALE GENOMIC DNA]</scope>
    <source>
        <strain evidence="2">OLB20</strain>
    </source>
</reference>
<dbReference type="PANTHER" id="PTHR35333">
    <property type="entry name" value="BETA-LACTAMASE"/>
    <property type="match status" value="1"/>
</dbReference>
<organism evidence="2 3">
    <name type="scientific">candidate division WS6 bacterium OLB20</name>
    <dbReference type="NCBI Taxonomy" id="1617426"/>
    <lineage>
        <taxon>Bacteria</taxon>
        <taxon>Candidatus Dojkabacteria</taxon>
    </lineage>
</organism>
<dbReference type="Gene3D" id="3.40.710.10">
    <property type="entry name" value="DD-peptidase/beta-lactamase superfamily"/>
    <property type="match status" value="1"/>
</dbReference>
<dbReference type="AlphaFoldDB" id="A0A136LXL6"/>
<dbReference type="InterPro" id="IPR012338">
    <property type="entry name" value="Beta-lactam/transpept-like"/>
</dbReference>
<dbReference type="InterPro" id="IPR000871">
    <property type="entry name" value="Beta-lactam_class-A"/>
</dbReference>
<dbReference type="GO" id="GO:0046677">
    <property type="term" value="P:response to antibiotic"/>
    <property type="evidence" value="ECO:0007669"/>
    <property type="project" value="InterPro"/>
</dbReference>
<proteinExistence type="predicted"/>
<dbReference type="EMBL" id="JYNZ01000003">
    <property type="protein sequence ID" value="KXK26385.1"/>
    <property type="molecule type" value="Genomic_DNA"/>
</dbReference>
<sequence>MAAAFTYSSQPQAGVVFREGIAPDSSPVADTLIPLAISQTEALEPGNPRLLELEQAIADYQTQNRENVYLFIEDETRSYGSGSDNVTRSASLIKITVMIEVYRQLESGELTPETRVSRYGFSGTVSQALTAMMHRSDNSATGALIQSVGGTESVNNTIRELLGETAVTTLHHTPGFYSEPGASKPNVTTAREQVQLIRLLEEGLVVTPERSAEMLELMAGTRDYFGVRSIDGIDSISFKTGYFPDFLFGLTGSVTQDDGGTFRFCIIVEDWKNGAAKWSGIRELLTLMTEYATIE</sequence>
<dbReference type="InterPro" id="IPR045155">
    <property type="entry name" value="Beta-lactam_cat"/>
</dbReference>
<dbReference type="GO" id="GO:0008800">
    <property type="term" value="F:beta-lactamase activity"/>
    <property type="evidence" value="ECO:0007669"/>
    <property type="project" value="InterPro"/>
</dbReference>
<dbReference type="SUPFAM" id="SSF56601">
    <property type="entry name" value="beta-lactamase/transpeptidase-like"/>
    <property type="match status" value="1"/>
</dbReference>
<evidence type="ECO:0000259" key="1">
    <source>
        <dbReference type="Pfam" id="PF13354"/>
    </source>
</evidence>
<comment type="caution">
    <text evidence="2">The sequence shown here is derived from an EMBL/GenBank/DDBJ whole genome shotgun (WGS) entry which is preliminary data.</text>
</comment>